<dbReference type="InterPro" id="IPR000524">
    <property type="entry name" value="Tscrpt_reg_HTH_GntR"/>
</dbReference>
<dbReference type="SMART" id="SM00895">
    <property type="entry name" value="FCD"/>
    <property type="match status" value="1"/>
</dbReference>
<dbReference type="EMBL" id="FQVB01000010">
    <property type="protein sequence ID" value="SHF02183.1"/>
    <property type="molecule type" value="Genomic_DNA"/>
</dbReference>
<evidence type="ECO:0000313" key="5">
    <source>
        <dbReference type="EMBL" id="SHF02183.1"/>
    </source>
</evidence>
<proteinExistence type="predicted"/>
<dbReference type="InterPro" id="IPR008920">
    <property type="entry name" value="TF_FadR/GntR_C"/>
</dbReference>
<dbReference type="AlphaFoldDB" id="A0A1M4Y994"/>
<evidence type="ECO:0000313" key="6">
    <source>
        <dbReference type="Proteomes" id="UP000184076"/>
    </source>
</evidence>
<protein>
    <submittedName>
        <fullName evidence="5">DNA-binding transcriptional regulator, GntR family</fullName>
    </submittedName>
</protein>
<keyword evidence="2 5" id="KW-0238">DNA-binding</keyword>
<reference evidence="6" key="1">
    <citation type="submission" date="2016-11" db="EMBL/GenBank/DDBJ databases">
        <authorList>
            <person name="Varghese N."/>
            <person name="Submissions S."/>
        </authorList>
    </citation>
    <scope>NUCLEOTIDE SEQUENCE [LARGE SCALE GENOMIC DNA]</scope>
    <source>
        <strain evidence="6">DSM 9756</strain>
    </source>
</reference>
<feature type="domain" description="HTH gntR-type" evidence="4">
    <location>
        <begin position="7"/>
        <end position="74"/>
    </location>
</feature>
<dbReference type="RefSeq" id="WP_073037926.1">
    <property type="nucleotide sequence ID" value="NZ_FQVB01000010.1"/>
</dbReference>
<dbReference type="Proteomes" id="UP000184076">
    <property type="component" value="Unassembled WGS sequence"/>
</dbReference>
<dbReference type="SUPFAM" id="SSF48008">
    <property type="entry name" value="GntR ligand-binding domain-like"/>
    <property type="match status" value="1"/>
</dbReference>
<dbReference type="SMART" id="SM00345">
    <property type="entry name" value="HTH_GNTR"/>
    <property type="match status" value="1"/>
</dbReference>
<keyword evidence="6" id="KW-1185">Reference proteome</keyword>
<dbReference type="PRINTS" id="PR00035">
    <property type="entry name" value="HTHGNTR"/>
</dbReference>
<keyword evidence="3" id="KW-0804">Transcription</keyword>
<dbReference type="InterPro" id="IPR036390">
    <property type="entry name" value="WH_DNA-bd_sf"/>
</dbReference>
<dbReference type="STRING" id="1121391.SAMN02745206_01196"/>
<organism evidence="5 6">
    <name type="scientific">Desulfacinum infernum DSM 9756</name>
    <dbReference type="NCBI Taxonomy" id="1121391"/>
    <lineage>
        <taxon>Bacteria</taxon>
        <taxon>Pseudomonadati</taxon>
        <taxon>Thermodesulfobacteriota</taxon>
        <taxon>Syntrophobacteria</taxon>
        <taxon>Syntrophobacterales</taxon>
        <taxon>Syntrophobacteraceae</taxon>
        <taxon>Desulfacinum</taxon>
    </lineage>
</organism>
<dbReference type="PANTHER" id="PTHR43537">
    <property type="entry name" value="TRANSCRIPTIONAL REGULATOR, GNTR FAMILY"/>
    <property type="match status" value="1"/>
</dbReference>
<dbReference type="PANTHER" id="PTHR43537:SF24">
    <property type="entry name" value="GLUCONATE OPERON TRANSCRIPTIONAL REPRESSOR"/>
    <property type="match status" value="1"/>
</dbReference>
<keyword evidence="1" id="KW-0805">Transcription regulation</keyword>
<evidence type="ECO:0000256" key="2">
    <source>
        <dbReference type="ARBA" id="ARBA00023125"/>
    </source>
</evidence>
<evidence type="ECO:0000256" key="1">
    <source>
        <dbReference type="ARBA" id="ARBA00023015"/>
    </source>
</evidence>
<evidence type="ECO:0000259" key="4">
    <source>
        <dbReference type="PROSITE" id="PS50949"/>
    </source>
</evidence>
<dbReference type="GO" id="GO:0003700">
    <property type="term" value="F:DNA-binding transcription factor activity"/>
    <property type="evidence" value="ECO:0007669"/>
    <property type="project" value="InterPro"/>
</dbReference>
<dbReference type="CDD" id="cd07377">
    <property type="entry name" value="WHTH_GntR"/>
    <property type="match status" value="1"/>
</dbReference>
<dbReference type="GO" id="GO:0003677">
    <property type="term" value="F:DNA binding"/>
    <property type="evidence" value="ECO:0007669"/>
    <property type="project" value="UniProtKB-KW"/>
</dbReference>
<accession>A0A1M4Y994</accession>
<dbReference type="Pfam" id="PF07729">
    <property type="entry name" value="FCD"/>
    <property type="match status" value="1"/>
</dbReference>
<dbReference type="InterPro" id="IPR036388">
    <property type="entry name" value="WH-like_DNA-bd_sf"/>
</dbReference>
<dbReference type="Gene3D" id="1.10.10.10">
    <property type="entry name" value="Winged helix-like DNA-binding domain superfamily/Winged helix DNA-binding domain"/>
    <property type="match status" value="1"/>
</dbReference>
<dbReference type="Gene3D" id="1.20.120.530">
    <property type="entry name" value="GntR ligand-binding domain-like"/>
    <property type="match status" value="1"/>
</dbReference>
<evidence type="ECO:0000256" key="3">
    <source>
        <dbReference type="ARBA" id="ARBA00023163"/>
    </source>
</evidence>
<dbReference type="SUPFAM" id="SSF46785">
    <property type="entry name" value="Winged helix' DNA-binding domain"/>
    <property type="match status" value="1"/>
</dbReference>
<gene>
    <name evidence="5" type="ORF">SAMN02745206_01196</name>
</gene>
<dbReference type="PROSITE" id="PS50949">
    <property type="entry name" value="HTH_GNTR"/>
    <property type="match status" value="1"/>
</dbReference>
<name>A0A1M4Y994_9BACT</name>
<sequence>MGTEKTLNKKAIVYGAIKQRILDGSLPPGYPINEMDLAKELNVSKTPVREALRELEKEGLVENVPGRGSAVSTITFQDIREIFEIREILECGAAKRAALLCDKEEVKAKKLELERSASGKQEGQASSWGSDEDIHLYLIGVLNNKKLNQSYLRLLDHIIRIRNQFGNRFTQLRRREILAEHMEILDALLEGDPERAESAVQTHLRNAAAFLMGLILPTKG</sequence>
<dbReference type="Pfam" id="PF00392">
    <property type="entry name" value="GntR"/>
    <property type="match status" value="1"/>
</dbReference>
<dbReference type="InterPro" id="IPR011711">
    <property type="entry name" value="GntR_C"/>
</dbReference>